<dbReference type="InterPro" id="IPR037046">
    <property type="entry name" value="AlkA_N_sf"/>
</dbReference>
<dbReference type="PANTHER" id="PTHR43003:SF5">
    <property type="entry name" value="DNA-3-METHYLADENINE GLYCOSYLASE"/>
    <property type="match status" value="1"/>
</dbReference>
<evidence type="ECO:0000313" key="8">
    <source>
        <dbReference type="Proteomes" id="UP001168540"/>
    </source>
</evidence>
<keyword evidence="4" id="KW-0234">DNA repair</keyword>
<dbReference type="InterPro" id="IPR011257">
    <property type="entry name" value="DNA_glycosylase"/>
</dbReference>
<dbReference type="RefSeq" id="WP_289828803.1">
    <property type="nucleotide sequence ID" value="NZ_JAUEDK010000006.1"/>
</dbReference>
<accession>A0ABT7XKE6</accession>
<dbReference type="SMART" id="SM01009">
    <property type="entry name" value="AlkA_N"/>
    <property type="match status" value="1"/>
</dbReference>
<organism evidence="7 8">
    <name type="scientific">Crenobacter oryzisoli</name>
    <dbReference type="NCBI Taxonomy" id="3056844"/>
    <lineage>
        <taxon>Bacteria</taxon>
        <taxon>Pseudomonadati</taxon>
        <taxon>Pseudomonadota</taxon>
        <taxon>Betaproteobacteria</taxon>
        <taxon>Neisseriales</taxon>
        <taxon>Neisseriaceae</taxon>
        <taxon>Crenobacter</taxon>
    </lineage>
</organism>
<evidence type="ECO:0000256" key="1">
    <source>
        <dbReference type="ARBA" id="ARBA00000086"/>
    </source>
</evidence>
<sequence length="296" mass="32187">MPDFVVPLPPAFRRSEVLAFHGRDPLQLAERVDGGRLRKGLLLDGQAGVLTIELGEEVALCRFDGDGRGEGADVARLTGIVERMLGLHLEPRQFETRFCDDSLLGSLIARQPGLRIPQAATAFEALTWAITGQQINLAFAITLRRRLIERAGRRHSSGLWCYPQAEQLADLTPEELGELKFTRAKSETLVRVARQVAAGELDLEALAGCDPMTAERQLTAVKGIGPWTAHYTLLRGLGMADCSLHGDVAVRNALTTLTGSEGKLTVTDAERVLGRYAPFRSLAAAHLWASLSKSEA</sequence>
<dbReference type="EMBL" id="JAUEDK010000006">
    <property type="protein sequence ID" value="MDN0074248.1"/>
    <property type="molecule type" value="Genomic_DNA"/>
</dbReference>
<dbReference type="SUPFAM" id="SSF48150">
    <property type="entry name" value="DNA-glycosylase"/>
    <property type="match status" value="1"/>
</dbReference>
<protein>
    <recommendedName>
        <fullName evidence="2">DNA-3-methyladenine glycosylase II</fullName>
        <ecNumber evidence="2">3.2.2.21</ecNumber>
    </recommendedName>
</protein>
<dbReference type="InterPro" id="IPR010316">
    <property type="entry name" value="AlkA_N"/>
</dbReference>
<dbReference type="Proteomes" id="UP001168540">
    <property type="component" value="Unassembled WGS sequence"/>
</dbReference>
<gene>
    <name evidence="7" type="ORF">QU481_05005</name>
</gene>
<evidence type="ECO:0000313" key="7">
    <source>
        <dbReference type="EMBL" id="MDN0074248.1"/>
    </source>
</evidence>
<evidence type="ECO:0000259" key="6">
    <source>
        <dbReference type="SMART" id="SM01009"/>
    </source>
</evidence>
<comment type="catalytic activity">
    <reaction evidence="1">
        <text>Hydrolysis of alkylated DNA, releasing 3-methyladenine, 3-methylguanine, 7-methylguanine and 7-methyladenine.</text>
        <dbReference type="EC" id="3.2.2.21"/>
    </reaction>
</comment>
<evidence type="ECO:0000259" key="5">
    <source>
        <dbReference type="SMART" id="SM00478"/>
    </source>
</evidence>
<feature type="domain" description="HhH-GPD" evidence="5">
    <location>
        <begin position="131"/>
        <end position="292"/>
    </location>
</feature>
<comment type="caution">
    <text evidence="7">The sequence shown here is derived from an EMBL/GenBank/DDBJ whole genome shotgun (WGS) entry which is preliminary data.</text>
</comment>
<keyword evidence="3" id="KW-0227">DNA damage</keyword>
<feature type="domain" description="DNA-3-methyladenine glycosylase AlkA N-terminal" evidence="6">
    <location>
        <begin position="5"/>
        <end position="121"/>
    </location>
</feature>
<reference evidence="7" key="1">
    <citation type="submission" date="2023-06" db="EMBL/GenBank/DDBJ databases">
        <authorList>
            <person name="Zhang S."/>
        </authorList>
    </citation>
    <scope>NUCLEOTIDE SEQUENCE</scope>
    <source>
        <strain evidence="7">SG2303</strain>
    </source>
</reference>
<dbReference type="InterPro" id="IPR003265">
    <property type="entry name" value="HhH-GPD_domain"/>
</dbReference>
<dbReference type="PANTHER" id="PTHR43003">
    <property type="entry name" value="DNA-3-METHYLADENINE GLYCOSYLASE"/>
    <property type="match status" value="1"/>
</dbReference>
<evidence type="ECO:0000256" key="3">
    <source>
        <dbReference type="ARBA" id="ARBA00022763"/>
    </source>
</evidence>
<dbReference type="Gene3D" id="3.30.310.20">
    <property type="entry name" value="DNA-3-methyladenine glycosylase AlkA, N-terminal domain"/>
    <property type="match status" value="1"/>
</dbReference>
<name>A0ABT7XKE6_9NEIS</name>
<dbReference type="Pfam" id="PF06029">
    <property type="entry name" value="AlkA_N"/>
    <property type="match status" value="1"/>
</dbReference>
<dbReference type="Gene3D" id="1.10.340.30">
    <property type="entry name" value="Hypothetical protein, domain 2"/>
    <property type="match status" value="1"/>
</dbReference>
<dbReference type="InterPro" id="IPR051912">
    <property type="entry name" value="Alkylbase_DNA_Glycosylase/TA"/>
</dbReference>
<dbReference type="Pfam" id="PF00730">
    <property type="entry name" value="HhH-GPD"/>
    <property type="match status" value="1"/>
</dbReference>
<proteinExistence type="predicted"/>
<evidence type="ECO:0000256" key="2">
    <source>
        <dbReference type="ARBA" id="ARBA00012000"/>
    </source>
</evidence>
<keyword evidence="8" id="KW-1185">Reference proteome</keyword>
<dbReference type="EC" id="3.2.2.21" evidence="2"/>
<evidence type="ECO:0000256" key="4">
    <source>
        <dbReference type="ARBA" id="ARBA00023204"/>
    </source>
</evidence>
<dbReference type="CDD" id="cd00056">
    <property type="entry name" value="ENDO3c"/>
    <property type="match status" value="1"/>
</dbReference>
<dbReference type="SMART" id="SM00478">
    <property type="entry name" value="ENDO3c"/>
    <property type="match status" value="1"/>
</dbReference>